<feature type="domain" description="Alpha/beta hydrolase fold-3" evidence="6">
    <location>
        <begin position="353"/>
        <end position="414"/>
    </location>
</feature>
<evidence type="ECO:0000256" key="5">
    <source>
        <dbReference type="SAM" id="SignalP"/>
    </source>
</evidence>
<feature type="active site" evidence="4">
    <location>
        <position position="189"/>
    </location>
</feature>
<evidence type="ECO:0000313" key="7">
    <source>
        <dbReference type="Proteomes" id="UP001652641"/>
    </source>
</evidence>
<dbReference type="Pfam" id="PF07859">
    <property type="entry name" value="Abhydrolase_3"/>
    <property type="match status" value="2"/>
</dbReference>
<feature type="chain" id="PRO_5045035377" evidence="5">
    <location>
        <begin position="25"/>
        <end position="442"/>
    </location>
</feature>
<name>A0ABM4XZ01_VULVU</name>
<evidence type="ECO:0000259" key="6">
    <source>
        <dbReference type="Pfam" id="PF07859"/>
    </source>
</evidence>
<evidence type="ECO:0000256" key="2">
    <source>
        <dbReference type="ARBA" id="ARBA00022801"/>
    </source>
</evidence>
<dbReference type="PANTHER" id="PTHR48081">
    <property type="entry name" value="AB HYDROLASE SUPERFAMILY PROTEIN C4A8.06C"/>
    <property type="match status" value="1"/>
</dbReference>
<dbReference type="InterPro" id="IPR050300">
    <property type="entry name" value="GDXG_lipolytic_enzyme"/>
</dbReference>
<protein>
    <submittedName>
        <fullName evidence="8">Arylacetamide deacetylase-like 2 isoform X1</fullName>
    </submittedName>
</protein>
<dbReference type="PIRSF" id="PIRSF037251">
    <property type="entry name" value="Arylacetamide_deacetylase"/>
    <property type="match status" value="1"/>
</dbReference>
<keyword evidence="7" id="KW-1185">Reference proteome</keyword>
<evidence type="ECO:0000256" key="1">
    <source>
        <dbReference type="ARBA" id="ARBA00010515"/>
    </source>
</evidence>
<gene>
    <name evidence="8" type="primary">AADACL2</name>
</gene>
<dbReference type="InterPro" id="IPR029058">
    <property type="entry name" value="AB_hydrolase_fold"/>
</dbReference>
<keyword evidence="3" id="KW-1015">Disulfide bond</keyword>
<keyword evidence="5" id="KW-0732">Signal</keyword>
<dbReference type="GeneID" id="112932809"/>
<comment type="similarity">
    <text evidence="1">Belongs to the 'GDXG' lipolytic enzyme family.</text>
</comment>
<dbReference type="SUPFAM" id="SSF53474">
    <property type="entry name" value="alpha/beta-Hydrolases"/>
    <property type="match status" value="1"/>
</dbReference>
<organism evidence="7 8">
    <name type="scientific">Vulpes vulpes</name>
    <name type="common">Red fox</name>
    <dbReference type="NCBI Taxonomy" id="9627"/>
    <lineage>
        <taxon>Eukaryota</taxon>
        <taxon>Metazoa</taxon>
        <taxon>Chordata</taxon>
        <taxon>Craniata</taxon>
        <taxon>Vertebrata</taxon>
        <taxon>Euteleostomi</taxon>
        <taxon>Mammalia</taxon>
        <taxon>Eutheria</taxon>
        <taxon>Laurasiatheria</taxon>
        <taxon>Carnivora</taxon>
        <taxon>Caniformia</taxon>
        <taxon>Canidae</taxon>
        <taxon>Vulpes</taxon>
    </lineage>
</organism>
<sequence length="442" mass="50079">MGFKALCLGLFCALFASHLYISLPDDIEEYWKVVALATTAKTFTFMGMCIEHMGIIKYEELVSMLFRLDETQPVSDENVTVMDTEFAGVPVRVYLPKRKSDAPRRAVIYIHGGAFCFGSFKNAGFDSLNRWTANKLDSIVVGVDYRLAPQHHFPVQFEDCLAAVKFFLQDEILEKYGVDPARICISGDSSGAGLATGVTQQKERERAQAGKHQAEGEAGFLLNREPDAGLDPRTPGSWPELKVQTDTGFKHKIKIQALLYPALQIIDSYLPSHQENEHGIILPRDLAIKLVSLHLTKDETFVEAMRRNEHMPQESRHLFQFVNWSTLLPEKYRKGYVYTEPILGKHNFSFPGLMDIRVSPLLANDSLLQNLPPTYILTCQYDIVRDDGLMYVSRLQNVGVQVTHDHIENGIHAALSFMTPPLYLHVGLRIRDMYISWLDKNL</sequence>
<dbReference type="Gene3D" id="3.40.50.1820">
    <property type="entry name" value="alpha/beta hydrolase"/>
    <property type="match status" value="1"/>
</dbReference>
<dbReference type="InterPro" id="IPR013094">
    <property type="entry name" value="AB_hydrolase_3"/>
</dbReference>
<dbReference type="RefSeq" id="XP_072583257.1">
    <property type="nucleotide sequence ID" value="XM_072727156.1"/>
</dbReference>
<dbReference type="InterPro" id="IPR033140">
    <property type="entry name" value="Lipase_GDXG_put_SER_AS"/>
</dbReference>
<dbReference type="InterPro" id="IPR017157">
    <property type="entry name" value="Arylacetamide_deacetylase"/>
</dbReference>
<feature type="signal peptide" evidence="5">
    <location>
        <begin position="1"/>
        <end position="24"/>
    </location>
</feature>
<proteinExistence type="inferred from homology"/>
<evidence type="ECO:0000256" key="4">
    <source>
        <dbReference type="PROSITE-ProRule" id="PRU10038"/>
    </source>
</evidence>
<keyword evidence="2" id="KW-0378">Hydrolase</keyword>
<feature type="domain" description="Alpha/beta hydrolase fold-3" evidence="6">
    <location>
        <begin position="107"/>
        <end position="295"/>
    </location>
</feature>
<dbReference type="Proteomes" id="UP001652641">
    <property type="component" value="Chromosome 11"/>
</dbReference>
<dbReference type="PANTHER" id="PTHR48081:SF28">
    <property type="entry name" value="ALPHA_BETA HYDROLASE FOLD-3 DOMAIN-CONTAINING PROTEIN"/>
    <property type="match status" value="1"/>
</dbReference>
<dbReference type="PROSITE" id="PS01174">
    <property type="entry name" value="LIPASE_GDXG_SER"/>
    <property type="match status" value="1"/>
</dbReference>
<accession>A0ABM4XZ01</accession>
<reference evidence="8" key="1">
    <citation type="submission" date="2025-08" db="UniProtKB">
        <authorList>
            <consortium name="RefSeq"/>
        </authorList>
    </citation>
    <scope>IDENTIFICATION</scope>
    <source>
        <tissue evidence="8">Cell line</tissue>
    </source>
</reference>
<evidence type="ECO:0000313" key="8">
    <source>
        <dbReference type="RefSeq" id="XP_072583257.1"/>
    </source>
</evidence>
<evidence type="ECO:0000256" key="3">
    <source>
        <dbReference type="ARBA" id="ARBA00023157"/>
    </source>
</evidence>